<dbReference type="Pfam" id="PF02738">
    <property type="entry name" value="MoCoBD_1"/>
    <property type="match status" value="1"/>
</dbReference>
<dbReference type="AlphaFoldDB" id="A0A4V3V0J8"/>
<evidence type="ECO:0000259" key="2">
    <source>
        <dbReference type="SMART" id="SM01008"/>
    </source>
</evidence>
<dbReference type="EMBL" id="SSND01000001">
    <property type="protein sequence ID" value="THD84272.1"/>
    <property type="molecule type" value="Genomic_DNA"/>
</dbReference>
<name>A0A4V3V0J8_9RHOB</name>
<reference evidence="3 4" key="1">
    <citation type="submission" date="2019-04" db="EMBL/GenBank/DDBJ databases">
        <title>Draft genome sequence of Gemmobacter aestuarii sp. nov.</title>
        <authorList>
            <person name="Hameed A."/>
            <person name="Lin S.-Y."/>
            <person name="Shahina M."/>
            <person name="Lai W.-A."/>
            <person name="Young C.-C."/>
        </authorList>
    </citation>
    <scope>NUCLEOTIDE SEQUENCE [LARGE SCALE GENOMIC DNA]</scope>
    <source>
        <strain evidence="3 4">CC-PW-75</strain>
    </source>
</reference>
<evidence type="ECO:0000313" key="3">
    <source>
        <dbReference type="EMBL" id="THD84272.1"/>
    </source>
</evidence>
<keyword evidence="1" id="KW-1133">Transmembrane helix</keyword>
<accession>A0A4V3V0J8</accession>
<sequence>MGRLKTIARRSFLIGTVALAGGVVFGTYAYRRDPDNPLLDDLAEGQAAITPHVLIDTEGVTLITPRADKGQGTVSLQAMLLAEELDVDPYAIRTDFGPPSAAYWNGVVLAEGLPFADAGDGTLARGSRKAGEVLGKILGMQITGGSSSAADAFDRLRQAGAVARETLKAAAAARTGLAQADLKTESGAVVLPDGTRVAYPDLIPDLAGVEPVQVDSLRDPSQWRFLGHPHRRLDIVAKSTGTQAYGIDLTVEGMVFAAVHRLPDPPDETARHDTAPALAMRGVVAAGVIGANAYAIADNTWRAMQAAQAIRTEGMAAMAPRPGAMPDQSEIWDRIAASLDGTRRDSRNRDLGDIDAALSQGEVLTAEYRVPFLAHAALEPLNATVRITADRADIWAGTQVPIVARDKVARLTGLPKASVHVHNQMMGGSFGRRLEDDFILVAVEIARRVTGRAVKVTWTREADFAADFPRPAAMARGRGRVEGGQVVAYDLDIAAQSTMESQVGRMGMPVFGPDKAIVAGAADQPFAIPAYRVTGHRVPAMVPVSSWRSVGASANGVFHDCWLDELIHAAGADPVAERLRLCDDPLSRKVIEAVAEMADWQGAQPGPDGAGLMRGRGVAFCRSFGVPTAAIVDLSDTGAGLRIDRAFVAAEVGRVLDPVNFENQVAGGVVFGLGHAMNCELTYAGGVPEQANFDSYEGMRLRQCPQITVRGLENGDRVRGIGEPPVPVAMAALANAVFAATGRRIRELPLSRHVDFV</sequence>
<dbReference type="SUPFAM" id="SSF56003">
    <property type="entry name" value="Molybdenum cofactor-binding domain"/>
    <property type="match status" value="2"/>
</dbReference>
<dbReference type="InterPro" id="IPR046867">
    <property type="entry name" value="AldOxase/xan_DH_MoCoBD2"/>
</dbReference>
<dbReference type="Pfam" id="PF20256">
    <property type="entry name" value="MoCoBD_2"/>
    <property type="match status" value="1"/>
</dbReference>
<evidence type="ECO:0000256" key="1">
    <source>
        <dbReference type="SAM" id="Phobius"/>
    </source>
</evidence>
<feature type="domain" description="Aldehyde oxidase/xanthine dehydrogenase a/b hammerhead" evidence="2">
    <location>
        <begin position="240"/>
        <end position="314"/>
    </location>
</feature>
<organism evidence="3 4">
    <name type="scientific">Aliigemmobacter aestuarii</name>
    <dbReference type="NCBI Taxonomy" id="1445661"/>
    <lineage>
        <taxon>Bacteria</taxon>
        <taxon>Pseudomonadati</taxon>
        <taxon>Pseudomonadota</taxon>
        <taxon>Alphaproteobacteria</taxon>
        <taxon>Rhodobacterales</taxon>
        <taxon>Paracoccaceae</taxon>
        <taxon>Aliigemmobacter</taxon>
    </lineage>
</organism>
<dbReference type="RefSeq" id="WP_136394159.1">
    <property type="nucleotide sequence ID" value="NZ_SSND01000001.1"/>
</dbReference>
<dbReference type="GO" id="GO:0016491">
    <property type="term" value="F:oxidoreductase activity"/>
    <property type="evidence" value="ECO:0007669"/>
    <property type="project" value="InterPro"/>
</dbReference>
<dbReference type="Gene3D" id="3.90.1170.50">
    <property type="entry name" value="Aldehyde oxidase/xanthine dehydrogenase, a/b hammerhead"/>
    <property type="match status" value="1"/>
</dbReference>
<keyword evidence="1" id="KW-0472">Membrane</keyword>
<dbReference type="InterPro" id="IPR037165">
    <property type="entry name" value="AldOxase/xan_DH_Mopterin-bd_sf"/>
</dbReference>
<dbReference type="PIRSF" id="PIRSF036389">
    <property type="entry name" value="IOR_B"/>
    <property type="match status" value="1"/>
</dbReference>
<proteinExistence type="predicted"/>
<evidence type="ECO:0000313" key="4">
    <source>
        <dbReference type="Proteomes" id="UP000309450"/>
    </source>
</evidence>
<dbReference type="InterPro" id="IPR012368">
    <property type="entry name" value="OxRdtase_Mopterin-bd_su_IorB"/>
</dbReference>
<keyword evidence="1" id="KW-0812">Transmembrane</keyword>
<feature type="transmembrane region" description="Helical" evidence="1">
    <location>
        <begin position="12"/>
        <end position="30"/>
    </location>
</feature>
<dbReference type="InterPro" id="IPR000674">
    <property type="entry name" value="Ald_Oxase/Xan_DH_a/b"/>
</dbReference>
<dbReference type="PANTHER" id="PTHR47495:SF1">
    <property type="entry name" value="BLL3820 PROTEIN"/>
    <property type="match status" value="1"/>
</dbReference>
<dbReference type="Proteomes" id="UP000309450">
    <property type="component" value="Unassembled WGS sequence"/>
</dbReference>
<dbReference type="SMART" id="SM01008">
    <property type="entry name" value="Ald_Xan_dh_C"/>
    <property type="match status" value="1"/>
</dbReference>
<dbReference type="OrthoDB" id="9767994at2"/>
<dbReference type="Gene3D" id="3.30.365.10">
    <property type="entry name" value="Aldehyde oxidase/xanthine dehydrogenase, molybdopterin binding domain"/>
    <property type="match status" value="4"/>
</dbReference>
<dbReference type="InterPro" id="IPR052516">
    <property type="entry name" value="N-heterocyclic_Hydroxylase"/>
</dbReference>
<protein>
    <submittedName>
        <fullName evidence="3">Xanthine dehydrogenase family protein molybdopterin-binding subunit</fullName>
    </submittedName>
</protein>
<gene>
    <name evidence="3" type="ORF">E7811_00505</name>
</gene>
<comment type="caution">
    <text evidence="3">The sequence shown here is derived from an EMBL/GenBank/DDBJ whole genome shotgun (WGS) entry which is preliminary data.</text>
</comment>
<keyword evidence="4" id="KW-1185">Reference proteome</keyword>
<dbReference type="PANTHER" id="PTHR47495">
    <property type="entry name" value="ALDEHYDE DEHYDROGENASE"/>
    <property type="match status" value="1"/>
</dbReference>
<dbReference type="InterPro" id="IPR008274">
    <property type="entry name" value="AldOxase/xan_DH_MoCoBD1"/>
</dbReference>